<keyword evidence="4 5" id="KW-0472">Membrane</keyword>
<proteinExistence type="inferred from homology"/>
<feature type="transmembrane region" description="Helical" evidence="5">
    <location>
        <begin position="150"/>
        <end position="172"/>
    </location>
</feature>
<name>A0ABQ9X079_9EUKA</name>
<keyword evidence="2 5" id="KW-0812">Transmembrane</keyword>
<dbReference type="Pfam" id="PF04511">
    <property type="entry name" value="DER1"/>
    <property type="match status" value="1"/>
</dbReference>
<dbReference type="SUPFAM" id="SSF144091">
    <property type="entry name" value="Rhomboid-like"/>
    <property type="match status" value="1"/>
</dbReference>
<evidence type="ECO:0000256" key="6">
    <source>
        <dbReference type="SAM" id="MobiDB-lite"/>
    </source>
</evidence>
<evidence type="ECO:0000256" key="2">
    <source>
        <dbReference type="ARBA" id="ARBA00022692"/>
    </source>
</evidence>
<accession>A0ABQ9X079</accession>
<evidence type="ECO:0000313" key="8">
    <source>
        <dbReference type="Proteomes" id="UP001281761"/>
    </source>
</evidence>
<comment type="subcellular location">
    <subcellularLocation>
        <location evidence="5">Endoplasmic reticulum membrane</location>
        <topology evidence="5">Multi-pass membrane protein</topology>
    </subcellularLocation>
    <subcellularLocation>
        <location evidence="1">Membrane</location>
        <topology evidence="1">Multi-pass membrane protein</topology>
    </subcellularLocation>
</comment>
<evidence type="ECO:0000256" key="3">
    <source>
        <dbReference type="ARBA" id="ARBA00022989"/>
    </source>
</evidence>
<evidence type="ECO:0000256" key="5">
    <source>
        <dbReference type="RuleBase" id="RU363059"/>
    </source>
</evidence>
<keyword evidence="5" id="KW-0256">Endoplasmic reticulum</keyword>
<keyword evidence="8" id="KW-1185">Reference proteome</keyword>
<gene>
    <name evidence="7" type="ORF">BLNAU_19912</name>
</gene>
<dbReference type="InterPro" id="IPR007599">
    <property type="entry name" value="DER1"/>
</dbReference>
<evidence type="ECO:0000256" key="4">
    <source>
        <dbReference type="ARBA" id="ARBA00023136"/>
    </source>
</evidence>
<reference evidence="7 8" key="1">
    <citation type="journal article" date="2022" name="bioRxiv">
        <title>Genomics of Preaxostyla Flagellates Illuminates Evolutionary Transitions and the Path Towards Mitochondrial Loss.</title>
        <authorList>
            <person name="Novak L.V.F."/>
            <person name="Treitli S.C."/>
            <person name="Pyrih J."/>
            <person name="Halakuc P."/>
            <person name="Pipaliya S.V."/>
            <person name="Vacek V."/>
            <person name="Brzon O."/>
            <person name="Soukal P."/>
            <person name="Eme L."/>
            <person name="Dacks J.B."/>
            <person name="Karnkowska A."/>
            <person name="Elias M."/>
            <person name="Hampl V."/>
        </authorList>
    </citation>
    <scope>NUCLEOTIDE SEQUENCE [LARGE SCALE GENOMIC DNA]</scope>
    <source>
        <strain evidence="7">NAU3</strain>
        <tissue evidence="7">Gut</tissue>
    </source>
</reference>
<evidence type="ECO:0000256" key="1">
    <source>
        <dbReference type="ARBA" id="ARBA00004141"/>
    </source>
</evidence>
<comment type="function">
    <text evidence="5">May be involved in the degradation of misfolded endoplasmic reticulum (ER) luminal proteins.</text>
</comment>
<comment type="caution">
    <text evidence="5">Lacks conserved residue(s) required for the propagation of feature annotation.</text>
</comment>
<comment type="similarity">
    <text evidence="5">Belongs to the derlin family.</text>
</comment>
<dbReference type="EMBL" id="JARBJD010000270">
    <property type="protein sequence ID" value="KAK2945173.1"/>
    <property type="molecule type" value="Genomic_DNA"/>
</dbReference>
<comment type="caution">
    <text evidence="7">The sequence shown here is derived from an EMBL/GenBank/DDBJ whole genome shotgun (WGS) entry which is preliminary data.</text>
</comment>
<dbReference type="Proteomes" id="UP001281761">
    <property type="component" value="Unassembled WGS sequence"/>
</dbReference>
<organism evidence="7 8">
    <name type="scientific">Blattamonas nauphoetae</name>
    <dbReference type="NCBI Taxonomy" id="2049346"/>
    <lineage>
        <taxon>Eukaryota</taxon>
        <taxon>Metamonada</taxon>
        <taxon>Preaxostyla</taxon>
        <taxon>Oxymonadida</taxon>
        <taxon>Blattamonas</taxon>
    </lineage>
</organism>
<sequence length="258" mass="29097">MSEEDQPERFTGIPDDPPINDGHVAAAAEVDGPNGNEDGIVPEIENDVVPPQNEDPRPPAVRNQQIGRVTMIFAGLSLLSLFLTSTNRVSRSDLFFHPTLIFENGELWRLFTSFFLFDELNLTELTQLIISGQALNALEIHIFQQNRNHLLLLLLIFCTLITVITLCLPPSMQDFDMSSALRFALYVFHRIYKPLQSNDLHRGSIPRKYYWEILISLVTVWSHYSSSSWVGLLSALTVHYVHQLLSNPSLSGPVNVVS</sequence>
<evidence type="ECO:0000313" key="7">
    <source>
        <dbReference type="EMBL" id="KAK2945173.1"/>
    </source>
</evidence>
<feature type="region of interest" description="Disordered" evidence="6">
    <location>
        <begin position="1"/>
        <end position="61"/>
    </location>
</feature>
<protein>
    <recommendedName>
        <fullName evidence="5">Derlin</fullName>
    </recommendedName>
</protein>
<keyword evidence="3 5" id="KW-1133">Transmembrane helix</keyword>
<dbReference type="InterPro" id="IPR035952">
    <property type="entry name" value="Rhomboid-like_sf"/>
</dbReference>